<accession>A0A060R699</accession>
<dbReference type="Proteomes" id="UP000027616">
    <property type="component" value="Chromosome I"/>
</dbReference>
<dbReference type="eggNOG" id="COG0550">
    <property type="taxonomic scope" value="Bacteria"/>
</dbReference>
<dbReference type="KEGG" id="rbc:BN938_0321"/>
<gene>
    <name evidence="1" type="ORF">BN938_0321</name>
</gene>
<dbReference type="InterPro" id="IPR025589">
    <property type="entry name" value="Toprim_C_rpt"/>
</dbReference>
<dbReference type="STRING" id="1433126.BN938_0321"/>
<proteinExistence type="predicted"/>
<evidence type="ECO:0000313" key="1">
    <source>
        <dbReference type="EMBL" id="CDN30427.1"/>
    </source>
</evidence>
<keyword evidence="1" id="KW-0413">Isomerase</keyword>
<dbReference type="Pfam" id="PF13342">
    <property type="entry name" value="Toprim_Crpt"/>
    <property type="match status" value="1"/>
</dbReference>
<reference evidence="1 2" key="1">
    <citation type="journal article" date="2015" name="Genome Announc.">
        <title>Complete Genome Sequence of the Novel Leech Symbiont Mucinivorans hirudinis M3T.</title>
        <authorList>
            <person name="Nelson M.C."/>
            <person name="Bomar L."/>
            <person name="Graf J."/>
        </authorList>
    </citation>
    <scope>NUCLEOTIDE SEQUENCE [LARGE SCALE GENOMIC DNA]</scope>
    <source>
        <strain evidence="2">M3</strain>
    </source>
</reference>
<name>A0A060R699_9BACT</name>
<sequence length="59" mass="6573">MSNGDIRDLLTKGETGVIKGFNNKEGKAFSASVTFDADFNTVFVFPETKSDKNSKRKRK</sequence>
<evidence type="ECO:0000313" key="2">
    <source>
        <dbReference type="Proteomes" id="UP000027616"/>
    </source>
</evidence>
<dbReference type="EMBL" id="HG934468">
    <property type="protein sequence ID" value="CDN30427.1"/>
    <property type="molecule type" value="Genomic_DNA"/>
</dbReference>
<dbReference type="HOGENOM" id="CLU_2955539_0_0_10"/>
<keyword evidence="2" id="KW-1185">Reference proteome</keyword>
<protein>
    <submittedName>
        <fullName evidence="1">DNA topoisomerase III</fullName>
        <ecNumber evidence="1">5.99.1.2</ecNumber>
    </submittedName>
</protein>
<organism evidence="1 2">
    <name type="scientific">Mucinivorans hirudinis</name>
    <dbReference type="NCBI Taxonomy" id="1433126"/>
    <lineage>
        <taxon>Bacteria</taxon>
        <taxon>Pseudomonadati</taxon>
        <taxon>Bacteroidota</taxon>
        <taxon>Bacteroidia</taxon>
        <taxon>Bacteroidales</taxon>
        <taxon>Rikenellaceae</taxon>
        <taxon>Mucinivorans</taxon>
    </lineage>
</organism>
<dbReference type="AlphaFoldDB" id="A0A060R699"/>
<dbReference type="EC" id="5.99.1.2" evidence="1"/>
<dbReference type="GO" id="GO:0016853">
    <property type="term" value="F:isomerase activity"/>
    <property type="evidence" value="ECO:0007669"/>
    <property type="project" value="UniProtKB-KW"/>
</dbReference>